<dbReference type="AlphaFoldDB" id="A0A8H5WI89"/>
<name>A0A8H5WI89_FUSHE</name>
<keyword evidence="2" id="KW-1185">Reference proteome</keyword>
<dbReference type="Proteomes" id="UP000567885">
    <property type="component" value="Unassembled WGS sequence"/>
</dbReference>
<dbReference type="EMBL" id="JAAGWQ010000225">
    <property type="protein sequence ID" value="KAF5659014.1"/>
    <property type="molecule type" value="Genomic_DNA"/>
</dbReference>
<comment type="caution">
    <text evidence="1">The sequence shown here is derived from an EMBL/GenBank/DDBJ whole genome shotgun (WGS) entry which is preliminary data.</text>
</comment>
<proteinExistence type="predicted"/>
<protein>
    <submittedName>
        <fullName evidence="1">Uncharacterized protein</fullName>
    </submittedName>
</protein>
<gene>
    <name evidence="1" type="ORF">FHETE_9642</name>
</gene>
<accession>A0A8H5WI89</accession>
<sequence length="119" mass="13089">MSEITKEVNGVLVTNTDEIEPPSDWTNVYEDIGGDMQWGEDGDVAELANTYGIEGTVKPLFAMQSYTGEALSLFEINGSHYLYNAIEASLYQICQPDDLKTIVTMIDESGMNGLEIEAL</sequence>
<organism evidence="1 2">
    <name type="scientific">Fusarium heterosporum</name>
    <dbReference type="NCBI Taxonomy" id="42747"/>
    <lineage>
        <taxon>Eukaryota</taxon>
        <taxon>Fungi</taxon>
        <taxon>Dikarya</taxon>
        <taxon>Ascomycota</taxon>
        <taxon>Pezizomycotina</taxon>
        <taxon>Sordariomycetes</taxon>
        <taxon>Hypocreomycetidae</taxon>
        <taxon>Hypocreales</taxon>
        <taxon>Nectriaceae</taxon>
        <taxon>Fusarium</taxon>
        <taxon>Fusarium heterosporum species complex</taxon>
    </lineage>
</organism>
<dbReference type="OrthoDB" id="4678058at2759"/>
<reference evidence="1 2" key="1">
    <citation type="submission" date="2020-05" db="EMBL/GenBank/DDBJ databases">
        <title>Identification and distribution of gene clusters putatively required for synthesis of sphingolipid metabolism inhibitors in phylogenetically diverse species of the filamentous fungus Fusarium.</title>
        <authorList>
            <person name="Kim H.-S."/>
            <person name="Busman M."/>
            <person name="Brown D.W."/>
            <person name="Divon H."/>
            <person name="Uhlig S."/>
            <person name="Proctor R.H."/>
        </authorList>
    </citation>
    <scope>NUCLEOTIDE SEQUENCE [LARGE SCALE GENOMIC DNA]</scope>
    <source>
        <strain evidence="1 2">NRRL 20693</strain>
    </source>
</reference>
<evidence type="ECO:0000313" key="1">
    <source>
        <dbReference type="EMBL" id="KAF5659014.1"/>
    </source>
</evidence>
<evidence type="ECO:0000313" key="2">
    <source>
        <dbReference type="Proteomes" id="UP000567885"/>
    </source>
</evidence>